<organism evidence="2 4">
    <name type="scientific">Nicotiana sylvestris</name>
    <name type="common">Wood tobacco</name>
    <name type="synonym">South American tobacco</name>
    <dbReference type="NCBI Taxonomy" id="4096"/>
    <lineage>
        <taxon>Eukaryota</taxon>
        <taxon>Viridiplantae</taxon>
        <taxon>Streptophyta</taxon>
        <taxon>Embryophyta</taxon>
        <taxon>Tracheophyta</taxon>
        <taxon>Spermatophyta</taxon>
        <taxon>Magnoliopsida</taxon>
        <taxon>eudicotyledons</taxon>
        <taxon>Gunneridae</taxon>
        <taxon>Pentapetalae</taxon>
        <taxon>asterids</taxon>
        <taxon>lamiids</taxon>
        <taxon>Solanales</taxon>
        <taxon>Solanaceae</taxon>
        <taxon>Nicotianoideae</taxon>
        <taxon>Nicotianeae</taxon>
        <taxon>Nicotiana</taxon>
    </lineage>
</organism>
<protein>
    <submittedName>
        <fullName evidence="3 4">Uncharacterized protein LOC104234479</fullName>
    </submittedName>
</protein>
<dbReference type="STRING" id="4096.A0A1U7XHC0"/>
<reference evidence="3 4" key="2">
    <citation type="submission" date="2025-04" db="UniProtKB">
        <authorList>
            <consortium name="RefSeq"/>
        </authorList>
    </citation>
    <scope>IDENTIFICATION</scope>
    <source>
        <tissue evidence="3 4">Leaf</tissue>
    </source>
</reference>
<reference evidence="2" key="1">
    <citation type="journal article" date="2013" name="Genome Biol.">
        <title>Reference genomes and transcriptomes of Nicotiana sylvestris and Nicotiana tomentosiformis.</title>
        <authorList>
            <person name="Sierro N."/>
            <person name="Battey J.N."/>
            <person name="Ouadi S."/>
            <person name="Bovet L."/>
            <person name="Goepfert S."/>
            <person name="Bakaher N."/>
            <person name="Peitsch M.C."/>
            <person name="Ivanov N.V."/>
        </authorList>
    </citation>
    <scope>NUCLEOTIDE SEQUENCE [LARGE SCALE GENOMIC DNA]</scope>
</reference>
<name>A0A1U7XHC0_NICSY</name>
<dbReference type="AlphaFoldDB" id="A0A1U7XHC0"/>
<sequence length="202" mass="21765">MTNILQLFSPVIIEAKADFRDNLHAYKRGTVSLIVILENHPSSNKLSCTECHAGSYEDPMNMSSRASPPVLSEKNDQFDRTLKESAKAKSWQSNDFKDVLTGSEDGDGSLATGPEEERSKIVDESKKSAEARAACTSGIKLKSGKLHEASFSSMNALIESCVKYSEANMPILLGDAIGMNLLAGVAAEEMSKSDMVSPSVSL</sequence>
<evidence type="ECO:0000313" key="2">
    <source>
        <dbReference type="Proteomes" id="UP000189701"/>
    </source>
</evidence>
<gene>
    <name evidence="3 4" type="primary">LOC104234479</name>
</gene>
<dbReference type="PANTHER" id="PTHR46548">
    <property type="entry name" value="BAH AND TFIIS DOMAIN-CONTAINING PROTEIN-RELATED"/>
    <property type="match status" value="1"/>
</dbReference>
<keyword evidence="2" id="KW-1185">Reference proteome</keyword>
<dbReference type="PANTHER" id="PTHR46548:SF3">
    <property type="entry name" value="BAH DOMAIN-CONTAINING PROTEIN"/>
    <property type="match status" value="1"/>
</dbReference>
<evidence type="ECO:0000313" key="3">
    <source>
        <dbReference type="RefSeq" id="XP_009786343.1"/>
    </source>
</evidence>
<dbReference type="Proteomes" id="UP000189701">
    <property type="component" value="Unplaced"/>
</dbReference>
<accession>A0A1U7XHC0</accession>
<dbReference type="GeneID" id="104234479"/>
<evidence type="ECO:0000256" key="1">
    <source>
        <dbReference type="SAM" id="MobiDB-lite"/>
    </source>
</evidence>
<feature type="region of interest" description="Disordered" evidence="1">
    <location>
        <begin position="97"/>
        <end position="127"/>
    </location>
</feature>
<feature type="compositionally biased region" description="Basic and acidic residues" evidence="1">
    <location>
        <begin position="115"/>
        <end position="127"/>
    </location>
</feature>
<dbReference type="KEGG" id="nsy:104234479"/>
<dbReference type="RefSeq" id="XP_009786343.1">
    <property type="nucleotide sequence ID" value="XM_009788041.1"/>
</dbReference>
<evidence type="ECO:0000313" key="4">
    <source>
        <dbReference type="RefSeq" id="XP_009786344.1"/>
    </source>
</evidence>
<dbReference type="RefSeq" id="XP_070011993.1">
    <property type="nucleotide sequence ID" value="XM_070155892.1"/>
</dbReference>
<dbReference type="RefSeq" id="XP_009786344.1">
    <property type="nucleotide sequence ID" value="XM_009788042.1"/>
</dbReference>
<dbReference type="eggNOG" id="KOG1886">
    <property type="taxonomic scope" value="Eukaryota"/>
</dbReference>
<proteinExistence type="predicted"/>